<reference evidence="4" key="1">
    <citation type="submission" date="2016-06" db="UniProtKB">
        <authorList>
            <consortium name="WormBaseParasite"/>
        </authorList>
    </citation>
    <scope>IDENTIFICATION</scope>
</reference>
<protein>
    <submittedName>
        <fullName evidence="4">Protein kinase domain-containing protein</fullName>
    </submittedName>
</protein>
<organism evidence="4">
    <name type="scientific">Echinostoma caproni</name>
    <dbReference type="NCBI Taxonomy" id="27848"/>
    <lineage>
        <taxon>Eukaryota</taxon>
        <taxon>Metazoa</taxon>
        <taxon>Spiralia</taxon>
        <taxon>Lophotrochozoa</taxon>
        <taxon>Platyhelminthes</taxon>
        <taxon>Trematoda</taxon>
        <taxon>Digenea</taxon>
        <taxon>Plagiorchiida</taxon>
        <taxon>Echinostomata</taxon>
        <taxon>Echinostomatoidea</taxon>
        <taxon>Echinostomatidae</taxon>
        <taxon>Echinostoma</taxon>
    </lineage>
</organism>
<evidence type="ECO:0000256" key="1">
    <source>
        <dbReference type="SAM" id="MobiDB-lite"/>
    </source>
</evidence>
<feature type="region of interest" description="Disordered" evidence="1">
    <location>
        <begin position="673"/>
        <end position="695"/>
    </location>
</feature>
<name>A0A183ANM4_9TREM</name>
<feature type="compositionally biased region" description="Polar residues" evidence="1">
    <location>
        <begin position="2262"/>
        <end position="2271"/>
    </location>
</feature>
<keyword evidence="3" id="KW-1185">Reference proteome</keyword>
<dbReference type="Proteomes" id="UP000272942">
    <property type="component" value="Unassembled WGS sequence"/>
</dbReference>
<sequence length="2305" mass="258610">MQDSEPLISKSTRFRGHFILDKSRERLGGGQDKSFLEASVKCSEIQRPFLTNEAIEAKRIDRTSRYRIRLEYEFDSAVDKTTDEALASVELLSSSEASRSTNILSELKPILRSIVNRLVETHHSEAMENKHRKSTNYWRSKSVEPSSKMVSSVVPTSEIIRTNKSQSGEMRRLIRKAKAENLSCSSEAVCLGHISSPIVEDFQQTIPPMKPFNLPSFRRYECQGSMNTLPRCMSRLSDRIPSMTDYVNGDTPTLLVHAPKNNEKNVKFQPQTGKSIITKLEPLTNTILFVSFTNHKVIPWSCLRESPNWCPLALPTVVHVADHVIRFLSGLYQLYTYSVSTIHLASSLPTEFQTINNVSDCLVLKSELLTPDRLWSPYVSRICEPKATQTMETQEILYSIFTPRAISQRRAGTASNAVPLSPRAMDKPIQSIQLRESGSFETRSLDRHNHNRPPGLRIRTNSSAMHNIIMPLNPFHRRTNLRQLHSGRHTSNGLTKNPTEHTRSRFRESATIGNLTFELVKDGVNIIPATCFASFDRNSVGLNALDSSRSNVLGWNNNSTGRKIQKVVYYPIVRPVCTCGSMGPYVIHRRVYSTDSCVQYKSNVIMHRSNCCHCSCPGCTRSWYRSVELSDCLPSSLCRRIRRRRRRRCCSLSEKGGLVYLDLDPGYYALHKYSPKERDQTPPPKQSTGTTETAQVDSNALGLEAERNQQLSVDTENNSAVSAKHHCHYFTFLGCSCIPIQPELEPSGLLGNDYTIGKRSPFRNWRRKLHSSVKNRTKIAGHRPRLIAVELPLMFPSELVTTCPRSPRPRTQRCVPRYPYRSSYDQYYSRSMQREQSRGSARKFVQRSPSKGYLETKTSLRRAQSARRLNERLVRSQNSSTRVQKDMSAEVVHSRVTESESSQAIRQAVPSNEARHSTVNLVPCISPSRKCLADGQFYFFASSPDSMTSVRSECVKPAIQSASAQTDYKIGHFSAECLVGIGEALGDCNSKRTDTPHVSHSFETVLEIRQPNVSTYIIPDKLCYENQAHHAIASKAVECVMSPGNDRSATDSISQFRETSSVQSLRDPLEDKAIGITHNLGNVHTLSTEKSRRAEDESSPSEIVHKSIYVDVTTTRESSERPVLRTVRQRALVPSIRRTELGYSTSQAYASHGPVQVINQPSNSLGDPTYSANTVGRLNSKNVLTHIADRIWYKPSQSCTFDKSMTKTETRPPVLVPSASRQSCRIGTQLLEDAILVIDECKFRSSFVQGTESLTQCTLEMCAYNSPIPDLNIAGGDINRTEDDISEPVEYNVFARTENKGKRIRPQKTRQNLSTSVTQLSTPTDSGNFDQWSSVSLTSPVVPCVSFESNRTRNWISMKNLTASSTNIMHPFDGQYASDNPMEILSNHEASTTLHDGCVSGIPLDTNETELSFKGSLSCTPVVTVDTGELMEDEPTGQFMFHGVGDVSPEFDCPSEESSLELDMVEKPNIHSPNLNVRTGHETGYIVQSYGPCENVACSSGVFNSQDCQPWGTTTESKWRSRRVRSLSPNVKLLEVTQFLPVNQPQDEELLTEELIPWKIYNPGIHKCPNASKPVNISLDSQDQQTSSLRWPQSQPWCRCPSDNIFKVRLAQATPLSGSPLARRVLALYPPRNSRIDSSMTRNYQSVDTNNSNSCMLNDSEPFMESHTVPPNLSISEPQSYWNTGCVSRLKITNTTTTTTTTTTALSTSVPRLTGSEKQIVESLRTDPKPDQSSHNIELDTSYTETIRPIAYVASNNATGTITLSESKLIVSECFFITEDMSIDNGDSESNHPGELDESSCSVRLDEPDLISNTTADPSSVSDSRFNCRSAPGYYWYLFDADSDSWIPHRELIDLAQGDDLIGALDLVDLNYCDQESVSHSAFLSLDAVTDYSEADSCIPSQIALNTCPTPTESGSALKNGRARSLQSFLPTQIASNPISGANHAQSTDLTEFQSFSDRARSGEKNESVTFPQNCVRLITGKRESNKKLMNSQKFVHTVSDHILEAAIDFVDNSFGLLTAYSWTVKLDQQKVIHSSGQRNRAGLAQFPNQFRELTYSVEIVVWNLPHCGFISNYHSSVPYRYMYLKRSLSLLLRDQFHLPEKALGIFTYWDTLSWNMLTETEQWVLPITIHSLTCSRFAVTQTTIQWNPNDVICTDQYCLAGTMERQVETVSVCTPLCNLARRGFEPQKRTGLCLSTRSFSDPFKSAWAGRRSVYRAPENICHPNRMSWETNVDCLPALRRKRLSETLDLNQWFSMLLRESSSAGHGTNNFRCRRRSMTVNHRTATTRNPSHDGGSIDNGLFLET</sequence>
<dbReference type="WBParaSite" id="ECPE_0000858501-mRNA-1">
    <property type="protein sequence ID" value="ECPE_0000858501-mRNA-1"/>
    <property type="gene ID" value="ECPE_0000858501"/>
</dbReference>
<feature type="compositionally biased region" description="Polar residues" evidence="1">
    <location>
        <begin position="2278"/>
        <end position="2289"/>
    </location>
</feature>
<feature type="compositionally biased region" description="Polar residues" evidence="1">
    <location>
        <begin position="686"/>
        <end position="695"/>
    </location>
</feature>
<accession>A0A183ANM4</accession>
<feature type="region of interest" description="Disordered" evidence="1">
    <location>
        <begin position="2262"/>
        <end position="2305"/>
    </location>
</feature>
<reference evidence="2 3" key="2">
    <citation type="submission" date="2018-11" db="EMBL/GenBank/DDBJ databases">
        <authorList>
            <consortium name="Pathogen Informatics"/>
        </authorList>
    </citation>
    <scope>NUCLEOTIDE SEQUENCE [LARGE SCALE GENOMIC DNA]</scope>
    <source>
        <strain evidence="2 3">Egypt</strain>
    </source>
</reference>
<evidence type="ECO:0000313" key="4">
    <source>
        <dbReference type="WBParaSite" id="ECPE_0000858501-mRNA-1"/>
    </source>
</evidence>
<feature type="compositionally biased region" description="Polar residues" evidence="1">
    <location>
        <begin position="1309"/>
        <end position="1325"/>
    </location>
</feature>
<gene>
    <name evidence="2" type="ORF">ECPE_LOCUS8559</name>
</gene>
<evidence type="ECO:0000313" key="3">
    <source>
        <dbReference type="Proteomes" id="UP000272942"/>
    </source>
</evidence>
<dbReference type="OrthoDB" id="6249639at2759"/>
<proteinExistence type="predicted"/>
<feature type="region of interest" description="Disordered" evidence="1">
    <location>
        <begin position="1301"/>
        <end position="1325"/>
    </location>
</feature>
<evidence type="ECO:0000313" key="2">
    <source>
        <dbReference type="EMBL" id="VDP83774.1"/>
    </source>
</evidence>
<dbReference type="EMBL" id="UZAN01046141">
    <property type="protein sequence ID" value="VDP83774.1"/>
    <property type="molecule type" value="Genomic_DNA"/>
</dbReference>